<dbReference type="NCBIfam" id="TIGR03025">
    <property type="entry name" value="EPS_sugtrans"/>
    <property type="match status" value="1"/>
</dbReference>
<reference evidence="12 13" key="1">
    <citation type="submission" date="2019-08" db="EMBL/GenBank/DDBJ databases">
        <title>Deep-cultivation of Planctomycetes and their phenomic and genomic characterization uncovers novel biology.</title>
        <authorList>
            <person name="Wiegand S."/>
            <person name="Jogler M."/>
            <person name="Boedeker C."/>
            <person name="Pinto D."/>
            <person name="Vollmers J."/>
            <person name="Rivas-Marin E."/>
            <person name="Kohn T."/>
            <person name="Peeters S.H."/>
            <person name="Heuer A."/>
            <person name="Rast P."/>
            <person name="Oberbeckmann S."/>
            <person name="Bunk B."/>
            <person name="Jeske O."/>
            <person name="Meyerdierks A."/>
            <person name="Storesund J.E."/>
            <person name="Kallscheuer N."/>
            <person name="Luecker S."/>
            <person name="Lage O.M."/>
            <person name="Pohl T."/>
            <person name="Merkel B.J."/>
            <person name="Hornburger P."/>
            <person name="Mueller R.-W."/>
            <person name="Bruemmer F."/>
            <person name="Labrenz M."/>
            <person name="Spormann A.M."/>
            <person name="Op den Camp H."/>
            <person name="Overmann J."/>
            <person name="Amann R."/>
            <person name="Jetten M.S.M."/>
            <person name="Mascher T."/>
            <person name="Medema M.H."/>
            <person name="Devos D.P."/>
            <person name="Kaster A.-K."/>
            <person name="Ovreas L."/>
            <person name="Rohde M."/>
            <person name="Galperin M.Y."/>
            <person name="Jogler C."/>
        </authorList>
    </citation>
    <scope>NUCLEOTIDE SEQUENCE [LARGE SCALE GENOMIC DNA]</scope>
    <source>
        <strain evidence="12 13">UC8</strain>
    </source>
</reference>
<dbReference type="GO" id="GO:0005886">
    <property type="term" value="C:plasma membrane"/>
    <property type="evidence" value="ECO:0007669"/>
    <property type="project" value="UniProtKB-SubCell"/>
</dbReference>
<evidence type="ECO:0000256" key="9">
    <source>
        <dbReference type="SAM" id="MobiDB-lite"/>
    </source>
</evidence>
<dbReference type="PANTHER" id="PTHR30576:SF4">
    <property type="entry name" value="UNDECAPRENYL-PHOSPHATE GALACTOSE PHOSPHOTRANSFERASE"/>
    <property type="match status" value="1"/>
</dbReference>
<dbReference type="GO" id="GO:0000271">
    <property type="term" value="P:polysaccharide biosynthetic process"/>
    <property type="evidence" value="ECO:0007669"/>
    <property type="project" value="InterPro"/>
</dbReference>
<dbReference type="AlphaFoldDB" id="A0A5B9QMM6"/>
<feature type="transmembrane region" description="Helical" evidence="10">
    <location>
        <begin position="56"/>
        <end position="78"/>
    </location>
</feature>
<name>A0A5B9QMM6_9BACT</name>
<keyword evidence="4" id="KW-1003">Cell membrane</keyword>
<keyword evidence="13" id="KW-1185">Reference proteome</keyword>
<dbReference type="PANTHER" id="PTHR30576">
    <property type="entry name" value="COLANIC BIOSYNTHESIS UDP-GLUCOSE LIPID CARRIER TRANSFERASE"/>
    <property type="match status" value="1"/>
</dbReference>
<protein>
    <submittedName>
        <fullName evidence="12">UDP-glucose:undecaprenyl-phosphate glucose-1-phosphate transferase</fullName>
        <ecNumber evidence="12">2.7.8.31</ecNumber>
    </submittedName>
</protein>
<evidence type="ECO:0000256" key="8">
    <source>
        <dbReference type="ARBA" id="ARBA00023136"/>
    </source>
</evidence>
<feature type="domain" description="Bacterial sugar transferase" evidence="11">
    <location>
        <begin position="317"/>
        <end position="509"/>
    </location>
</feature>
<feature type="compositionally biased region" description="Polar residues" evidence="9">
    <location>
        <begin position="16"/>
        <end position="26"/>
    </location>
</feature>
<keyword evidence="5 12" id="KW-0808">Transferase</keyword>
<feature type="transmembrane region" description="Helical" evidence="10">
    <location>
        <begin position="319"/>
        <end position="346"/>
    </location>
</feature>
<dbReference type="Pfam" id="PF02397">
    <property type="entry name" value="Bac_transf"/>
    <property type="match status" value="1"/>
</dbReference>
<feature type="transmembrane region" description="Helical" evidence="10">
    <location>
        <begin position="149"/>
        <end position="171"/>
    </location>
</feature>
<dbReference type="InterPro" id="IPR017472">
    <property type="entry name" value="Undecaprenyl-P_galact_Ptfrase"/>
</dbReference>
<evidence type="ECO:0000256" key="2">
    <source>
        <dbReference type="ARBA" id="ARBA00004236"/>
    </source>
</evidence>
<sequence length="514" mass="58114">MSGLQSQPRASGRPAASQSRTDAQASTEIWNPSLAADDFSPLPWHRRYAAQVLRTAAPLVCADWCAMTLAFIVSMPVAGWLTGSPINHGGLFLLTGVCLQFIVFCASGLYPGAGVHPAVELRQLTLTWAGLAVAAVAFALFHGSTESPYTLLAAGTFLGSMLCSPIIRTVVRSWASHRQWWGYPVIMIGEGKLADQVDANFRRSGGRGLRLLGRFDHTHRYWQEPHDSRLAWLGNLEDVIRYAKQNGVHWLVIAMPDRMDSNMVTWVQFFRQRFRHVVLIHTRHELPSLWHRPLDCGGLSAVQVEERLLMREQQIFKRALDLILVLGGGLLLLPLIAALAVLVALASGRPIFYRNPRVGQYGRRFGAWKFRTMVPNADQVLSEYLDAHPQAREEFEANHKLKQDPRITRIGGFLRKTSLDELPQIWNVLRGQMSIVGPRPIQVAEIAKYGETYDHYLRVRPGITGMWQISGRNNTTYEERLMHDRFYVRNWSPWLDLYILGRTLKTVLKCEGAY</sequence>
<comment type="subcellular location">
    <subcellularLocation>
        <location evidence="2">Cell membrane</location>
    </subcellularLocation>
    <subcellularLocation>
        <location evidence="1">Membrane</location>
        <topology evidence="1">Multi-pass membrane protein</topology>
    </subcellularLocation>
</comment>
<dbReference type="NCBIfam" id="TIGR03022">
    <property type="entry name" value="WbaP_sugtrans"/>
    <property type="match status" value="1"/>
</dbReference>
<keyword evidence="6 10" id="KW-0812">Transmembrane</keyword>
<proteinExistence type="inferred from homology"/>
<feature type="region of interest" description="Disordered" evidence="9">
    <location>
        <begin position="1"/>
        <end position="26"/>
    </location>
</feature>
<dbReference type="InterPro" id="IPR003362">
    <property type="entry name" value="Bact_transf"/>
</dbReference>
<dbReference type="EMBL" id="CP042914">
    <property type="protein sequence ID" value="QEG38735.1"/>
    <property type="molecule type" value="Genomic_DNA"/>
</dbReference>
<comment type="similarity">
    <text evidence="3">Belongs to the bacterial sugar transferase family.</text>
</comment>
<feature type="transmembrane region" description="Helical" evidence="10">
    <location>
        <begin position="124"/>
        <end position="143"/>
    </location>
</feature>
<dbReference type="Pfam" id="PF13727">
    <property type="entry name" value="CoA_binding_3"/>
    <property type="match status" value="1"/>
</dbReference>
<accession>A0A5B9QMM6</accession>
<dbReference type="GO" id="GO:0089702">
    <property type="term" value="F:undecaprenyl-phosphate glucose phosphotransferase activity"/>
    <property type="evidence" value="ECO:0007669"/>
    <property type="project" value="UniProtKB-EC"/>
</dbReference>
<feature type="transmembrane region" description="Helical" evidence="10">
    <location>
        <begin position="90"/>
        <end position="112"/>
    </location>
</feature>
<evidence type="ECO:0000256" key="7">
    <source>
        <dbReference type="ARBA" id="ARBA00022989"/>
    </source>
</evidence>
<organism evidence="12 13">
    <name type="scientific">Roseimaritima ulvae</name>
    <dbReference type="NCBI Taxonomy" id="980254"/>
    <lineage>
        <taxon>Bacteria</taxon>
        <taxon>Pseudomonadati</taxon>
        <taxon>Planctomycetota</taxon>
        <taxon>Planctomycetia</taxon>
        <taxon>Pirellulales</taxon>
        <taxon>Pirellulaceae</taxon>
        <taxon>Roseimaritima</taxon>
    </lineage>
</organism>
<evidence type="ECO:0000313" key="12">
    <source>
        <dbReference type="EMBL" id="QEG38735.1"/>
    </source>
</evidence>
<evidence type="ECO:0000256" key="3">
    <source>
        <dbReference type="ARBA" id="ARBA00006464"/>
    </source>
</evidence>
<dbReference type="Proteomes" id="UP000325286">
    <property type="component" value="Chromosome"/>
</dbReference>
<dbReference type="OrthoDB" id="9766874at2"/>
<evidence type="ECO:0000256" key="6">
    <source>
        <dbReference type="ARBA" id="ARBA00022692"/>
    </source>
</evidence>
<evidence type="ECO:0000313" key="13">
    <source>
        <dbReference type="Proteomes" id="UP000325286"/>
    </source>
</evidence>
<keyword evidence="8 10" id="KW-0472">Membrane</keyword>
<dbReference type="KEGG" id="rul:UC8_06930"/>
<evidence type="ECO:0000256" key="10">
    <source>
        <dbReference type="SAM" id="Phobius"/>
    </source>
</evidence>
<keyword evidence="7 10" id="KW-1133">Transmembrane helix</keyword>
<evidence type="ECO:0000256" key="4">
    <source>
        <dbReference type="ARBA" id="ARBA00022475"/>
    </source>
</evidence>
<evidence type="ECO:0000256" key="5">
    <source>
        <dbReference type="ARBA" id="ARBA00022679"/>
    </source>
</evidence>
<dbReference type="RefSeq" id="WP_084428329.1">
    <property type="nucleotide sequence ID" value="NZ_CP042914.1"/>
</dbReference>
<evidence type="ECO:0000256" key="1">
    <source>
        <dbReference type="ARBA" id="ARBA00004141"/>
    </source>
</evidence>
<dbReference type="InterPro" id="IPR017475">
    <property type="entry name" value="EPS_sugar_tfrase"/>
</dbReference>
<evidence type="ECO:0000259" key="11">
    <source>
        <dbReference type="Pfam" id="PF02397"/>
    </source>
</evidence>
<gene>
    <name evidence="12" type="primary">wcaJ_1</name>
    <name evidence="12" type="ORF">UC8_06930</name>
</gene>
<dbReference type="EC" id="2.7.8.31" evidence="12"/>